<dbReference type="EMBL" id="BAABKM010000002">
    <property type="protein sequence ID" value="GAA4702571.1"/>
    <property type="molecule type" value="Genomic_DNA"/>
</dbReference>
<sequence length="57" mass="6497">MDEQLTLETPIDRVAEQRALLRLRHSAALTNLMVEREDLRGVHALADTIDDAIRWSA</sequence>
<dbReference type="Proteomes" id="UP001499974">
    <property type="component" value="Unassembled WGS sequence"/>
</dbReference>
<evidence type="ECO:0000313" key="1">
    <source>
        <dbReference type="EMBL" id="GAA4702571.1"/>
    </source>
</evidence>
<organism evidence="1 2">
    <name type="scientific">Nocardioides conyzicola</name>
    <dbReference type="NCBI Taxonomy" id="1651781"/>
    <lineage>
        <taxon>Bacteria</taxon>
        <taxon>Bacillati</taxon>
        <taxon>Actinomycetota</taxon>
        <taxon>Actinomycetes</taxon>
        <taxon>Propionibacteriales</taxon>
        <taxon>Nocardioidaceae</taxon>
        <taxon>Nocardioides</taxon>
    </lineage>
</organism>
<gene>
    <name evidence="1" type="ORF">GCM10023349_19850</name>
</gene>
<comment type="caution">
    <text evidence="1">The sequence shown here is derived from an EMBL/GenBank/DDBJ whole genome shotgun (WGS) entry which is preliminary data.</text>
</comment>
<evidence type="ECO:0000313" key="2">
    <source>
        <dbReference type="Proteomes" id="UP001499974"/>
    </source>
</evidence>
<keyword evidence="2" id="KW-1185">Reference proteome</keyword>
<reference evidence="2" key="1">
    <citation type="journal article" date="2019" name="Int. J. Syst. Evol. Microbiol.">
        <title>The Global Catalogue of Microorganisms (GCM) 10K type strain sequencing project: providing services to taxonomists for standard genome sequencing and annotation.</title>
        <authorList>
            <consortium name="The Broad Institute Genomics Platform"/>
            <consortium name="The Broad Institute Genome Sequencing Center for Infectious Disease"/>
            <person name="Wu L."/>
            <person name="Ma J."/>
        </authorList>
    </citation>
    <scope>NUCLEOTIDE SEQUENCE [LARGE SCALE GENOMIC DNA]</scope>
    <source>
        <strain evidence="2">JCM 18531</strain>
    </source>
</reference>
<name>A0ABP8X8Q3_9ACTN</name>
<protein>
    <submittedName>
        <fullName evidence="1">Uncharacterized protein</fullName>
    </submittedName>
</protein>
<accession>A0ABP8X8Q3</accession>
<proteinExistence type="predicted"/>
<dbReference type="RefSeq" id="WP_345521092.1">
    <property type="nucleotide sequence ID" value="NZ_BAABKM010000002.1"/>
</dbReference>